<dbReference type="EMBL" id="JAHUTI010043702">
    <property type="protein sequence ID" value="MED6246601.1"/>
    <property type="molecule type" value="Genomic_DNA"/>
</dbReference>
<comment type="caution">
    <text evidence="1">The sequence shown here is derived from an EMBL/GenBank/DDBJ whole genome shotgun (WGS) entry which is preliminary data.</text>
</comment>
<sequence length="104" mass="11619">MLNSIALFLGQIDFPSPGGAFRVVVLRTTQMGWHMAAMLVDCTLDFEHITTSFTNNAPPLHHTTFSILHSRSIHVETRTMTQTHLQVMEGLSDQESDGVLHDQT</sequence>
<evidence type="ECO:0000313" key="1">
    <source>
        <dbReference type="EMBL" id="MED6246601.1"/>
    </source>
</evidence>
<dbReference type="Proteomes" id="UP001345963">
    <property type="component" value="Unassembled WGS sequence"/>
</dbReference>
<keyword evidence="2" id="KW-1185">Reference proteome</keyword>
<proteinExistence type="predicted"/>
<reference evidence="1 2" key="1">
    <citation type="submission" date="2021-07" db="EMBL/GenBank/DDBJ databases">
        <authorList>
            <person name="Palmer J.M."/>
        </authorList>
    </citation>
    <scope>NUCLEOTIDE SEQUENCE [LARGE SCALE GENOMIC DNA]</scope>
    <source>
        <strain evidence="1 2">AT_MEX2019</strain>
        <tissue evidence="1">Muscle</tissue>
    </source>
</reference>
<evidence type="ECO:0000313" key="2">
    <source>
        <dbReference type="Proteomes" id="UP001345963"/>
    </source>
</evidence>
<gene>
    <name evidence="1" type="ORF">ATANTOWER_020549</name>
</gene>
<accession>A0ABU7B9G1</accession>
<protein>
    <submittedName>
        <fullName evidence="1">Uncharacterized protein</fullName>
    </submittedName>
</protein>
<organism evidence="1 2">
    <name type="scientific">Ataeniobius toweri</name>
    <dbReference type="NCBI Taxonomy" id="208326"/>
    <lineage>
        <taxon>Eukaryota</taxon>
        <taxon>Metazoa</taxon>
        <taxon>Chordata</taxon>
        <taxon>Craniata</taxon>
        <taxon>Vertebrata</taxon>
        <taxon>Euteleostomi</taxon>
        <taxon>Actinopterygii</taxon>
        <taxon>Neopterygii</taxon>
        <taxon>Teleostei</taxon>
        <taxon>Neoteleostei</taxon>
        <taxon>Acanthomorphata</taxon>
        <taxon>Ovalentaria</taxon>
        <taxon>Atherinomorphae</taxon>
        <taxon>Cyprinodontiformes</taxon>
        <taxon>Goodeidae</taxon>
        <taxon>Ataeniobius</taxon>
    </lineage>
</organism>
<name>A0ABU7B9G1_9TELE</name>